<evidence type="ECO:0000313" key="2">
    <source>
        <dbReference type="Proteomes" id="UP000807115"/>
    </source>
</evidence>
<comment type="caution">
    <text evidence="1">The sequence shown here is derived from an EMBL/GenBank/DDBJ whole genome shotgun (WGS) entry which is preliminary data.</text>
</comment>
<reference evidence="1" key="1">
    <citation type="journal article" date="2019" name="BMC Genomics">
        <title>A new reference genome for Sorghum bicolor reveals high levels of sequence similarity between sweet and grain genotypes: implications for the genetics of sugar metabolism.</title>
        <authorList>
            <person name="Cooper E.A."/>
            <person name="Brenton Z.W."/>
            <person name="Flinn B.S."/>
            <person name="Jenkins J."/>
            <person name="Shu S."/>
            <person name="Flowers D."/>
            <person name="Luo F."/>
            <person name="Wang Y."/>
            <person name="Xia P."/>
            <person name="Barry K."/>
            <person name="Daum C."/>
            <person name="Lipzen A."/>
            <person name="Yoshinaga Y."/>
            <person name="Schmutz J."/>
            <person name="Saski C."/>
            <person name="Vermerris W."/>
            <person name="Kresovich S."/>
        </authorList>
    </citation>
    <scope>NUCLEOTIDE SEQUENCE</scope>
</reference>
<dbReference type="Proteomes" id="UP000807115">
    <property type="component" value="Chromosome 2"/>
</dbReference>
<reference evidence="1" key="2">
    <citation type="submission" date="2020-10" db="EMBL/GenBank/DDBJ databases">
        <authorList>
            <person name="Cooper E.A."/>
            <person name="Brenton Z.W."/>
            <person name="Flinn B.S."/>
            <person name="Jenkins J."/>
            <person name="Shu S."/>
            <person name="Flowers D."/>
            <person name="Luo F."/>
            <person name="Wang Y."/>
            <person name="Xia P."/>
            <person name="Barry K."/>
            <person name="Daum C."/>
            <person name="Lipzen A."/>
            <person name="Yoshinaga Y."/>
            <person name="Schmutz J."/>
            <person name="Saski C."/>
            <person name="Vermerris W."/>
            <person name="Kresovich S."/>
        </authorList>
    </citation>
    <scope>NUCLEOTIDE SEQUENCE</scope>
</reference>
<name>A0A921RNQ9_SORBI</name>
<accession>A0A921RNQ9</accession>
<dbReference type="AlphaFoldDB" id="A0A921RNQ9"/>
<gene>
    <name evidence="1" type="ORF">BDA96_02G226100</name>
</gene>
<protein>
    <submittedName>
        <fullName evidence="1">Uncharacterized protein</fullName>
    </submittedName>
</protein>
<organism evidence="1 2">
    <name type="scientific">Sorghum bicolor</name>
    <name type="common">Sorghum</name>
    <name type="synonym">Sorghum vulgare</name>
    <dbReference type="NCBI Taxonomy" id="4558"/>
    <lineage>
        <taxon>Eukaryota</taxon>
        <taxon>Viridiplantae</taxon>
        <taxon>Streptophyta</taxon>
        <taxon>Embryophyta</taxon>
        <taxon>Tracheophyta</taxon>
        <taxon>Spermatophyta</taxon>
        <taxon>Magnoliopsida</taxon>
        <taxon>Liliopsida</taxon>
        <taxon>Poales</taxon>
        <taxon>Poaceae</taxon>
        <taxon>PACMAD clade</taxon>
        <taxon>Panicoideae</taxon>
        <taxon>Andropogonodae</taxon>
        <taxon>Andropogoneae</taxon>
        <taxon>Sorghinae</taxon>
        <taxon>Sorghum</taxon>
    </lineage>
</organism>
<sequence>MPPRVQANCHRVQAALKKIEMGNKEMCSLYATMPFLSHCQHVANPRADSALNRPNRLL</sequence>
<proteinExistence type="predicted"/>
<evidence type="ECO:0000313" key="1">
    <source>
        <dbReference type="EMBL" id="KAG0543869.1"/>
    </source>
</evidence>
<dbReference type="EMBL" id="CM027681">
    <property type="protein sequence ID" value="KAG0543869.1"/>
    <property type="molecule type" value="Genomic_DNA"/>
</dbReference>